<dbReference type="InterPro" id="IPR001320">
    <property type="entry name" value="Iontro_rcpt_C"/>
</dbReference>
<keyword evidence="11 22" id="KW-1015">Disulfide bond</keyword>
<feature type="domain" description="Ionotropic glutamate receptor L-glutamate and glycine-binding" evidence="25">
    <location>
        <begin position="425"/>
        <end position="490"/>
    </location>
</feature>
<dbReference type="SMART" id="SM00079">
    <property type="entry name" value="PBPe"/>
    <property type="match status" value="1"/>
</dbReference>
<evidence type="ECO:0000256" key="16">
    <source>
        <dbReference type="ARBA" id="ARBA00023288"/>
    </source>
</evidence>
<keyword evidence="14 23" id="KW-0628">Postsynaptic cell membrane</keyword>
<evidence type="ECO:0000259" key="25">
    <source>
        <dbReference type="SMART" id="SM00918"/>
    </source>
</evidence>
<sequence>MQKIMHISVLLSPILWGLIFGVSSNSIQIGGLFPRGADQEYSAFRVGMVQFSTSEFRLTPHIDNLEVANSFAVTNAFCSQFSRGVYAIFGFYDKKSVNTITSFCGTLHVSFITPSFPTDGTHPFVIQMRPDLKGALLSLIEYYQWDKFAYLYDSDRGLSTLQAVLDSAAEKKWQVTAINVGNINNDKKDEMYRSLFQDLELKKERRVILDCERDKVNDIVDQVITIGKHVKGYHYIIANLGFTDGDLLKIQFGGANVSGFQIVDYDDSLVSKFIERWSTLEEKEYPGAHTTTIKYTSALTYDAVQVMTEAFRNLRKQRIEISRRGNAGDCLANPAVPWGQGVEIERALKQVQVEGLSGNIKFDQNGKRINYTINIMELKTNGPRKIGYWSEVDKMVVTLTELPSGNDTSGLENKTVVVTTILESPYVMMKKNHEMLEGNERYEGYCVDLAAEIAKHCGFKYKLTIVGDGKYGARDADTKIWNGMVGELVYGKADIAIAPLTITLVREEVIDFSKPFMSLGISIMIKKPQKSKPGVFSFLDPLAYEIWMCIVFAYIGVSVVLFLVSRFSPYEWHTEEFEDGRETQSSESTNEFGIFNSLWFSLGAFMQQGCDISPRSLSGRIVGGVWWFFTLIIISSYTANLAAFLTVERMVSPIESAEDLSKQTEIAYGTLDSGSTKEFFRRSKIAVFDKMWTYMRSAEPSVFVRTTAEGVARVRKSKGKYAYLLESTMNEYIEQRKPCDTMKVGGNLDSKGYGIATPKGSSLRNAVNLAVLKLNEQGLLDKLKNKWWYDKGECGSGGGDSKEKTSALSLSNVAGVFYILVGGLGLAMLVALIEFCYKSRAEAKRMKVAKNAQNINPSSSQNSQNFATYKEGYNVYGIESVKI</sequence>
<evidence type="ECO:0000256" key="22">
    <source>
        <dbReference type="PIRSR" id="PIRSR601508-3"/>
    </source>
</evidence>
<evidence type="ECO:0000256" key="5">
    <source>
        <dbReference type="ARBA" id="ARBA00022729"/>
    </source>
</evidence>
<feature type="domain" description="Ionotropic glutamate receptor C-terminal" evidence="24">
    <location>
        <begin position="415"/>
        <end position="790"/>
    </location>
</feature>
<evidence type="ECO:0000256" key="8">
    <source>
        <dbReference type="ARBA" id="ARBA00023065"/>
    </source>
</evidence>
<organism evidence="26 27">
    <name type="scientific">Macaca nemestrina</name>
    <name type="common">Pig-tailed macaque</name>
    <dbReference type="NCBI Taxonomy" id="9545"/>
    <lineage>
        <taxon>Eukaryota</taxon>
        <taxon>Metazoa</taxon>
        <taxon>Chordata</taxon>
        <taxon>Craniata</taxon>
        <taxon>Vertebrata</taxon>
        <taxon>Euteleostomi</taxon>
        <taxon>Mammalia</taxon>
        <taxon>Eutheria</taxon>
        <taxon>Euarchontoglires</taxon>
        <taxon>Primates</taxon>
        <taxon>Haplorrhini</taxon>
        <taxon>Catarrhini</taxon>
        <taxon>Cercopithecidae</taxon>
        <taxon>Cercopithecinae</taxon>
        <taxon>Macaca</taxon>
    </lineage>
</organism>
<evidence type="ECO:0000256" key="14">
    <source>
        <dbReference type="ARBA" id="ARBA00023257"/>
    </source>
</evidence>
<evidence type="ECO:0000256" key="13">
    <source>
        <dbReference type="ARBA" id="ARBA00023180"/>
    </source>
</evidence>
<evidence type="ECO:0000313" key="26">
    <source>
        <dbReference type="Ensembl" id="ENSMNEP00000003787.1"/>
    </source>
</evidence>
<evidence type="ECO:0000256" key="1">
    <source>
        <dbReference type="ARBA" id="ARBA00022448"/>
    </source>
</evidence>
<keyword evidence="27" id="KW-1185">Reference proteome</keyword>
<keyword evidence="7 23" id="KW-0770">Synapse</keyword>
<keyword evidence="4" id="KW-0812">Transmembrane</keyword>
<feature type="binding site" evidence="20">
    <location>
        <position position="506"/>
    </location>
    <ligand>
        <name>L-glutamate</name>
        <dbReference type="ChEBI" id="CHEBI:29985"/>
    </ligand>
</feature>
<feature type="site" description="Crucial to convey clamshell closure to channel opening" evidence="21">
    <location>
        <position position="654"/>
    </location>
</feature>
<dbReference type="SUPFAM" id="SSF53822">
    <property type="entry name" value="Periplasmic binding protein-like I"/>
    <property type="match status" value="1"/>
</dbReference>
<evidence type="ECO:0000256" key="18">
    <source>
        <dbReference type="ARBA" id="ARBA00034104"/>
    </source>
</evidence>
<keyword evidence="9" id="KW-0472">Membrane</keyword>
<keyword evidence="1 23" id="KW-0813">Transport</keyword>
<evidence type="ECO:0000256" key="21">
    <source>
        <dbReference type="PIRSR" id="PIRSR601508-2"/>
    </source>
</evidence>
<dbReference type="GO" id="GO:0030666">
    <property type="term" value="C:endocytic vesicle membrane"/>
    <property type="evidence" value="ECO:0007669"/>
    <property type="project" value="UniProtKB-ARBA"/>
</dbReference>
<evidence type="ECO:0000256" key="12">
    <source>
        <dbReference type="ARBA" id="ARBA00023170"/>
    </source>
</evidence>
<dbReference type="STRING" id="9545.ENSMNEP00000003787"/>
<keyword evidence="12 23" id="KW-0675">Receptor</keyword>
<dbReference type="FunFam" id="3.40.50.2300:FF:000004">
    <property type="entry name" value="Glutamate receptor, ionotropic, AMPA 2"/>
    <property type="match status" value="1"/>
</dbReference>
<dbReference type="InterPro" id="IPR001828">
    <property type="entry name" value="ANF_lig-bd_rcpt"/>
</dbReference>
<feature type="binding site" evidence="20">
    <location>
        <position position="499"/>
    </location>
    <ligand>
        <name>L-glutamate</name>
        <dbReference type="ChEBI" id="CHEBI:29985"/>
    </ligand>
</feature>
<evidence type="ECO:0000256" key="7">
    <source>
        <dbReference type="ARBA" id="ARBA00023018"/>
    </source>
</evidence>
<dbReference type="Proteomes" id="UP000233120">
    <property type="component" value="Unassembled WGS sequence"/>
</dbReference>
<dbReference type="Gene3D" id="3.40.50.2300">
    <property type="match status" value="2"/>
</dbReference>
<dbReference type="KEGG" id="mni:105488623"/>
<evidence type="ECO:0000256" key="17">
    <source>
        <dbReference type="ARBA" id="ARBA00023303"/>
    </source>
</evidence>
<evidence type="ECO:0000256" key="9">
    <source>
        <dbReference type="ARBA" id="ARBA00023136"/>
    </source>
</evidence>
<dbReference type="CDD" id="cd13715">
    <property type="entry name" value="PBP2_iGluR_AMPA"/>
    <property type="match status" value="1"/>
</dbReference>
<dbReference type="PRINTS" id="PR00177">
    <property type="entry name" value="NMDARECEPTOR"/>
</dbReference>
<dbReference type="Pfam" id="PF10613">
    <property type="entry name" value="Lig_chan-Glu_bd"/>
    <property type="match status" value="1"/>
</dbReference>
<dbReference type="Gene3D" id="3.40.190.10">
    <property type="entry name" value="Periplasmic binding protein-like II"/>
    <property type="match status" value="2"/>
</dbReference>
<evidence type="ECO:0000256" key="23">
    <source>
        <dbReference type="RuleBase" id="RU367118"/>
    </source>
</evidence>
<dbReference type="Ensembl" id="ENSMNET00000019342.1">
    <property type="protein sequence ID" value="ENSMNEP00000003787.1"/>
    <property type="gene ID" value="ENSMNEG00000017334.1"/>
</dbReference>
<dbReference type="CDD" id="cd06389">
    <property type="entry name" value="PBP1_iGluR_AMPA_GluR2"/>
    <property type="match status" value="1"/>
</dbReference>
<comment type="similarity">
    <text evidence="23">Belongs to the glutamate-gated ion channel (TC 1.A.10.1) family.</text>
</comment>
<feature type="binding site" evidence="20">
    <location>
        <position position="676"/>
    </location>
    <ligand>
        <name>L-glutamate</name>
        <dbReference type="ChEBI" id="CHEBI:29985"/>
    </ligand>
</feature>
<proteinExistence type="inferred from homology"/>
<keyword evidence="8 23" id="KW-0406">Ion transport</keyword>
<keyword evidence="16" id="KW-0449">Lipoprotein</keyword>
<keyword evidence="13" id="KW-0325">Glycoprotein</keyword>
<feature type="site" description="Interaction with the cone snail toxin Con-ikot-ikot" evidence="21">
    <location>
        <position position="681"/>
    </location>
</feature>
<dbReference type="Bgee" id="ENSMNEG00000017334">
    <property type="expression patterns" value="Expressed in temporal lobe and 3 other cell types or tissues"/>
</dbReference>
<dbReference type="SUPFAM" id="SSF81324">
    <property type="entry name" value="Voltage-gated potassium channels"/>
    <property type="match status" value="1"/>
</dbReference>
<keyword evidence="6" id="KW-1133">Transmembrane helix</keyword>
<dbReference type="GO" id="GO:0045211">
    <property type="term" value="C:postsynaptic membrane"/>
    <property type="evidence" value="ECO:0007669"/>
    <property type="project" value="UniProtKB-SubCell"/>
</dbReference>
<keyword evidence="10" id="KW-0564">Palmitate</keyword>
<dbReference type="OrthoDB" id="5984008at2759"/>
<keyword evidence="15 23" id="KW-1071">Ligand-gated ion channel</keyword>
<evidence type="ECO:0000256" key="3">
    <source>
        <dbReference type="ARBA" id="ARBA00022553"/>
    </source>
</evidence>
<accession>A0A2K6AX90</accession>
<evidence type="ECO:0000256" key="4">
    <source>
        <dbReference type="ARBA" id="ARBA00022692"/>
    </source>
</evidence>
<keyword evidence="2 23" id="KW-1003">Cell membrane</keyword>
<dbReference type="GeneID" id="105488623"/>
<dbReference type="FunFam" id="3.40.190.10:FF:000001">
    <property type="entry name" value="Glutamate receptor ionotropic, kainate 2"/>
    <property type="match status" value="1"/>
</dbReference>
<feature type="binding site" evidence="20">
    <location>
        <position position="726"/>
    </location>
    <ligand>
        <name>L-glutamate</name>
        <dbReference type="ChEBI" id="CHEBI:29985"/>
    </ligand>
</feature>
<dbReference type="FunFam" id="3.40.190.10:FF:000666">
    <property type="entry name" value="Glutamate receptor, ionotropic, AMPA 2a"/>
    <property type="match status" value="1"/>
</dbReference>
<feature type="binding site" evidence="20">
    <location>
        <position position="501"/>
    </location>
    <ligand>
        <name>L-glutamate</name>
        <dbReference type="ChEBI" id="CHEBI:29985"/>
    </ligand>
</feature>
<dbReference type="InterPro" id="IPR019594">
    <property type="entry name" value="Glu/Gly-bd"/>
</dbReference>
<dbReference type="Pfam" id="PF00060">
    <property type="entry name" value="Lig_chan"/>
    <property type="match status" value="1"/>
</dbReference>
<dbReference type="InterPro" id="IPR028082">
    <property type="entry name" value="Peripla_BP_I"/>
</dbReference>
<keyword evidence="17 23" id="KW-0407">Ion channel</keyword>
<dbReference type="SMART" id="SM00918">
    <property type="entry name" value="Lig_chan-Glu_bd"/>
    <property type="match status" value="1"/>
</dbReference>
<dbReference type="SUPFAM" id="SSF53850">
    <property type="entry name" value="Periplasmic binding protein-like II"/>
    <property type="match status" value="1"/>
</dbReference>
<protein>
    <recommendedName>
        <fullName evidence="23">Glutamate receptor</fullName>
    </recommendedName>
</protein>
<dbReference type="OMA" id="VMPPSTH"/>
<dbReference type="GeneTree" id="ENSGT00940000156950"/>
<feature type="binding site" evidence="20">
    <location>
        <position position="675"/>
    </location>
    <ligand>
        <name>L-glutamate</name>
        <dbReference type="ChEBI" id="CHEBI:29985"/>
    </ligand>
</feature>
<keyword evidence="3" id="KW-0597">Phosphoprotein</keyword>
<evidence type="ECO:0000256" key="20">
    <source>
        <dbReference type="PIRSR" id="PIRSR601508-1"/>
    </source>
</evidence>
<dbReference type="Gene3D" id="1.10.287.70">
    <property type="match status" value="2"/>
</dbReference>
<evidence type="ECO:0000256" key="6">
    <source>
        <dbReference type="ARBA" id="ARBA00022989"/>
    </source>
</evidence>
<dbReference type="GO" id="GO:0004970">
    <property type="term" value="F:glutamate-gated receptor activity"/>
    <property type="evidence" value="ECO:0007669"/>
    <property type="project" value="Ensembl"/>
</dbReference>
<dbReference type="FunFam" id="1.10.287.70:FF:000099">
    <property type="entry name" value="glutamate receptor 2 isoform X1"/>
    <property type="match status" value="1"/>
</dbReference>
<dbReference type="InterPro" id="IPR015683">
    <property type="entry name" value="Ionotropic_Glu_rcpt"/>
</dbReference>
<feature type="site" description="Interaction with the cone snail toxin Con-ikot-ikot" evidence="21">
    <location>
        <position position="773"/>
    </location>
</feature>
<evidence type="ECO:0000256" key="2">
    <source>
        <dbReference type="ARBA" id="ARBA00022475"/>
    </source>
</evidence>
<dbReference type="SMR" id="A0A2K6AX90"/>
<evidence type="ECO:0000256" key="15">
    <source>
        <dbReference type="ARBA" id="ARBA00023286"/>
    </source>
</evidence>
<comment type="catalytic activity">
    <reaction evidence="19">
        <text>Ca(2+)(in) = Ca(2+)(out)</text>
        <dbReference type="Rhea" id="RHEA:29671"/>
        <dbReference type="ChEBI" id="CHEBI:29108"/>
    </reaction>
</comment>
<name>A0A2K6AX90_MACNE</name>
<feature type="site" description="Interaction with the cone snail toxin Con-ikot-ikot" evidence="21">
    <location>
        <position position="474"/>
    </location>
</feature>
<comment type="function">
    <text evidence="23">Receptor for glutamate that functions as a ligand-gated ion channel in the central nervous system and plays an important role in excitatory synaptic transmission. L-glutamate acts as an excitatory neurotransmitter at many synapses in the central nervous system.</text>
</comment>
<dbReference type="Pfam" id="PF01094">
    <property type="entry name" value="ANF_receptor"/>
    <property type="match status" value="1"/>
</dbReference>
<feature type="disulfide bond" evidence="22">
    <location>
        <begin position="78"/>
        <end position="330"/>
    </location>
</feature>
<evidence type="ECO:0000259" key="24">
    <source>
        <dbReference type="SMART" id="SM00079"/>
    </source>
</evidence>
<reference evidence="26" key="2">
    <citation type="submission" date="2025-09" db="UniProtKB">
        <authorList>
            <consortium name="Ensembl"/>
        </authorList>
    </citation>
    <scope>IDENTIFICATION</scope>
</reference>
<dbReference type="FunFam" id="1.10.287.70:FF:000067">
    <property type="entry name" value="glutamate receptor 2 isoform X1"/>
    <property type="match status" value="1"/>
</dbReference>
<keyword evidence="5" id="KW-0732">Signal</keyword>
<comment type="subcellular location">
    <subcellularLocation>
        <location evidence="18 23">Postsynaptic cell membrane</location>
        <topology evidence="18 23">Multi-pass membrane protein</topology>
    </subcellularLocation>
</comment>
<evidence type="ECO:0000313" key="27">
    <source>
        <dbReference type="Proteomes" id="UP000233120"/>
    </source>
</evidence>
<dbReference type="AlphaFoldDB" id="A0A2K6AX90"/>
<gene>
    <name evidence="26" type="primary">GRIA2</name>
</gene>
<evidence type="ECO:0000256" key="10">
    <source>
        <dbReference type="ARBA" id="ARBA00023139"/>
    </source>
</evidence>
<evidence type="ECO:0000256" key="19">
    <source>
        <dbReference type="ARBA" id="ARBA00036634"/>
    </source>
</evidence>
<dbReference type="InterPro" id="IPR001508">
    <property type="entry name" value="Iono_Glu_rcpt_met"/>
</dbReference>
<feature type="disulfide bond" evidence="22">
    <location>
        <begin position="739"/>
        <end position="794"/>
    </location>
</feature>
<reference evidence="26" key="1">
    <citation type="submission" date="2025-08" db="UniProtKB">
        <authorList>
            <consortium name="Ensembl"/>
        </authorList>
    </citation>
    <scope>IDENTIFICATION</scope>
</reference>
<dbReference type="PANTHER" id="PTHR18966">
    <property type="entry name" value="IONOTROPIC GLUTAMATE RECEPTOR"/>
    <property type="match status" value="1"/>
</dbReference>
<evidence type="ECO:0000256" key="11">
    <source>
        <dbReference type="ARBA" id="ARBA00023157"/>
    </source>
</evidence>